<feature type="region of interest" description="Disordered" evidence="7">
    <location>
        <begin position="146"/>
        <end position="183"/>
    </location>
</feature>
<dbReference type="AlphaFoldDB" id="A0AAD9YH63"/>
<evidence type="ECO:0000256" key="2">
    <source>
        <dbReference type="ARBA" id="ARBA00022833"/>
    </source>
</evidence>
<keyword evidence="3" id="KW-0805">Transcription regulation</keyword>
<proteinExistence type="predicted"/>
<feature type="compositionally biased region" description="Basic and acidic residues" evidence="7">
    <location>
        <begin position="169"/>
        <end position="180"/>
    </location>
</feature>
<evidence type="ECO:0000256" key="1">
    <source>
        <dbReference type="ARBA" id="ARBA00022723"/>
    </source>
</evidence>
<accession>A0AAD9YH63</accession>
<feature type="compositionally biased region" description="Polar residues" evidence="7">
    <location>
        <begin position="570"/>
        <end position="582"/>
    </location>
</feature>
<evidence type="ECO:0000256" key="5">
    <source>
        <dbReference type="ARBA" id="ARBA00023163"/>
    </source>
</evidence>
<name>A0AAD9YH63_COLKA</name>
<evidence type="ECO:0000256" key="6">
    <source>
        <dbReference type="ARBA" id="ARBA00023242"/>
    </source>
</evidence>
<evidence type="ECO:0000256" key="7">
    <source>
        <dbReference type="SAM" id="MobiDB-lite"/>
    </source>
</evidence>
<dbReference type="CDD" id="cd12148">
    <property type="entry name" value="fungal_TF_MHR"/>
    <property type="match status" value="1"/>
</dbReference>
<evidence type="ECO:0000256" key="3">
    <source>
        <dbReference type="ARBA" id="ARBA00023015"/>
    </source>
</evidence>
<protein>
    <recommendedName>
        <fullName evidence="10">Transcription factor domain-containing protein</fullName>
    </recommendedName>
</protein>
<dbReference type="InterPro" id="IPR051615">
    <property type="entry name" value="Transcr_Regulatory_Elem"/>
</dbReference>
<evidence type="ECO:0000313" key="9">
    <source>
        <dbReference type="Proteomes" id="UP001281614"/>
    </source>
</evidence>
<feature type="region of interest" description="Disordered" evidence="7">
    <location>
        <begin position="570"/>
        <end position="604"/>
    </location>
</feature>
<keyword evidence="1" id="KW-0479">Metal-binding</keyword>
<organism evidence="8 9">
    <name type="scientific">Colletotrichum kahawae</name>
    <name type="common">Coffee berry disease fungus</name>
    <dbReference type="NCBI Taxonomy" id="34407"/>
    <lineage>
        <taxon>Eukaryota</taxon>
        <taxon>Fungi</taxon>
        <taxon>Dikarya</taxon>
        <taxon>Ascomycota</taxon>
        <taxon>Pezizomycotina</taxon>
        <taxon>Sordariomycetes</taxon>
        <taxon>Hypocreomycetidae</taxon>
        <taxon>Glomerellales</taxon>
        <taxon>Glomerellaceae</taxon>
        <taxon>Colletotrichum</taxon>
        <taxon>Colletotrichum gloeosporioides species complex</taxon>
    </lineage>
</organism>
<dbReference type="Proteomes" id="UP001281614">
    <property type="component" value="Unassembled WGS sequence"/>
</dbReference>
<reference evidence="8" key="1">
    <citation type="submission" date="2023-02" db="EMBL/GenBank/DDBJ databases">
        <title>Colletotrichum kahawae CIFC_Que2 genome sequencing and assembly.</title>
        <authorList>
            <person name="Baroncelli R."/>
        </authorList>
    </citation>
    <scope>NUCLEOTIDE SEQUENCE</scope>
    <source>
        <strain evidence="8">CIFC_Que2</strain>
    </source>
</reference>
<keyword evidence="5" id="KW-0804">Transcription</keyword>
<dbReference type="EMBL" id="VYYT01000138">
    <property type="protein sequence ID" value="KAK2764158.1"/>
    <property type="molecule type" value="Genomic_DNA"/>
</dbReference>
<comment type="caution">
    <text evidence="8">The sequence shown here is derived from an EMBL/GenBank/DDBJ whole genome shotgun (WGS) entry which is preliminary data.</text>
</comment>
<dbReference type="PANTHER" id="PTHR31313">
    <property type="entry name" value="TY1 ENHANCER ACTIVATOR"/>
    <property type="match status" value="1"/>
</dbReference>
<gene>
    <name evidence="8" type="ORF">CKAH01_15835</name>
</gene>
<keyword evidence="6" id="KW-0539">Nucleus</keyword>
<evidence type="ECO:0000313" key="8">
    <source>
        <dbReference type="EMBL" id="KAK2764158.1"/>
    </source>
</evidence>
<dbReference type="PANTHER" id="PTHR31313:SF81">
    <property type="entry name" value="TY1 ENHANCER ACTIVATOR"/>
    <property type="match status" value="1"/>
</dbReference>
<feature type="compositionally biased region" description="Acidic residues" evidence="7">
    <location>
        <begin position="150"/>
        <end position="168"/>
    </location>
</feature>
<evidence type="ECO:0000256" key="4">
    <source>
        <dbReference type="ARBA" id="ARBA00023125"/>
    </source>
</evidence>
<dbReference type="GO" id="GO:0003677">
    <property type="term" value="F:DNA binding"/>
    <property type="evidence" value="ECO:0007669"/>
    <property type="project" value="UniProtKB-KW"/>
</dbReference>
<evidence type="ECO:0008006" key="10">
    <source>
        <dbReference type="Google" id="ProtNLM"/>
    </source>
</evidence>
<keyword evidence="2" id="KW-0862">Zinc</keyword>
<keyword evidence="4" id="KW-0238">DNA-binding</keyword>
<dbReference type="GO" id="GO:0046872">
    <property type="term" value="F:metal ion binding"/>
    <property type="evidence" value="ECO:0007669"/>
    <property type="project" value="UniProtKB-KW"/>
</dbReference>
<keyword evidence="9" id="KW-1185">Reference proteome</keyword>
<sequence>MPRTPPSRPAIGCGKLALLAGEKSSRDQTCDFPGTKDNASASRYYTTSFEARCQQMDSLCQRLETLTGQLSRSLEAMHQSPGAGSLASPSEDLLRAAQVLNSLPNVQESVIGLRNATHMQDHGTGTLDGNIHVNGVVAPLHVRQSHVDDELLDSSDSDDFDTNDDERQDEPIEERNDEKTGQVGALVRDSYGRPRFIGGATHNILIEAAKSLLPAGLTTTPSSTGASQSVLSTDDLELPLFVRGKVWPELPFIPKPEDLPRPAQYIADLLISLYFDKLHYTFPVLFKPHFMRRYQKLLKAGRDCSSPKHRRFLMVFFAVCACSSSLLPSNSESELPGIDYYQKALLMFYASTGEASLERNHIYLPWSPMTVQDDDCDCELPLDMKDEDFEPYYLKSRTQHPAKVDIPSEGPCIMSGFLAFARLSRLAGKIQHLNSPLSLRNLASADSTKTQRFLSRVDTYDQALRNWLASLPPHIQFSANSMERSPGGDPALVMCVIIFILHAGSLLNLYRLRMPSTHSSPEVLEDVKKCVSFLKDVEVRWSGAKRSRIIIEQLLQHQRNKLALERNSCQSQASLSPAQSKRNTNKRTLDDFEGTNTPRPGGENFLWGEIPGSELFPFDPLDPVLFSSWD</sequence>